<sequence>MYEILEHFHIRMQVIVICYSSIHPSIIYIRLS</sequence>
<organism evidence="2">
    <name type="scientific">Anguilla anguilla</name>
    <name type="common">European freshwater eel</name>
    <name type="synonym">Muraena anguilla</name>
    <dbReference type="NCBI Taxonomy" id="7936"/>
    <lineage>
        <taxon>Eukaryota</taxon>
        <taxon>Metazoa</taxon>
        <taxon>Chordata</taxon>
        <taxon>Craniata</taxon>
        <taxon>Vertebrata</taxon>
        <taxon>Euteleostomi</taxon>
        <taxon>Actinopterygii</taxon>
        <taxon>Neopterygii</taxon>
        <taxon>Teleostei</taxon>
        <taxon>Anguilliformes</taxon>
        <taxon>Anguillidae</taxon>
        <taxon>Anguilla</taxon>
    </lineage>
</organism>
<keyword evidence="1" id="KW-0812">Transmembrane</keyword>
<reference evidence="2" key="1">
    <citation type="submission" date="2014-11" db="EMBL/GenBank/DDBJ databases">
        <authorList>
            <person name="Amaro Gonzalez C."/>
        </authorList>
    </citation>
    <scope>NUCLEOTIDE SEQUENCE</scope>
</reference>
<dbReference type="AlphaFoldDB" id="A0A0E9UD76"/>
<evidence type="ECO:0000256" key="1">
    <source>
        <dbReference type="SAM" id="Phobius"/>
    </source>
</evidence>
<dbReference type="EMBL" id="GBXM01045674">
    <property type="protein sequence ID" value="JAH62903.1"/>
    <property type="molecule type" value="Transcribed_RNA"/>
</dbReference>
<feature type="transmembrane region" description="Helical" evidence="1">
    <location>
        <begin position="12"/>
        <end position="31"/>
    </location>
</feature>
<proteinExistence type="predicted"/>
<accession>A0A0E9UD76</accession>
<protein>
    <submittedName>
        <fullName evidence="2">Uncharacterized protein</fullName>
    </submittedName>
</protein>
<name>A0A0E9UD76_ANGAN</name>
<keyword evidence="1" id="KW-1133">Transmembrane helix</keyword>
<reference evidence="2" key="2">
    <citation type="journal article" date="2015" name="Fish Shellfish Immunol.">
        <title>Early steps in the European eel (Anguilla anguilla)-Vibrio vulnificus interaction in the gills: Role of the RtxA13 toxin.</title>
        <authorList>
            <person name="Callol A."/>
            <person name="Pajuelo D."/>
            <person name="Ebbesson L."/>
            <person name="Teles M."/>
            <person name="MacKenzie S."/>
            <person name="Amaro C."/>
        </authorList>
    </citation>
    <scope>NUCLEOTIDE SEQUENCE</scope>
</reference>
<keyword evidence="1" id="KW-0472">Membrane</keyword>
<evidence type="ECO:0000313" key="2">
    <source>
        <dbReference type="EMBL" id="JAH62903.1"/>
    </source>
</evidence>